<dbReference type="AlphaFoldDB" id="A0A8T2MV45"/>
<evidence type="ECO:0000256" key="2">
    <source>
        <dbReference type="ARBA" id="ARBA00022543"/>
    </source>
</evidence>
<keyword evidence="9 14" id="KW-0472">Membrane</keyword>
<accession>A0A8T2MV45</accession>
<dbReference type="GO" id="GO:0016020">
    <property type="term" value="C:membrane"/>
    <property type="evidence" value="ECO:0007669"/>
    <property type="project" value="UniProtKB-SubCell"/>
</dbReference>
<dbReference type="OrthoDB" id="5985475at2759"/>
<evidence type="ECO:0000256" key="5">
    <source>
        <dbReference type="ARBA" id="ARBA00022925"/>
    </source>
</evidence>
<dbReference type="InterPro" id="IPR000276">
    <property type="entry name" value="GPCR_Rhodpsn"/>
</dbReference>
<dbReference type="Pfam" id="PF00001">
    <property type="entry name" value="7tm_1"/>
    <property type="match status" value="1"/>
</dbReference>
<keyword evidence="11 12" id="KW-0807">Transducer</keyword>
<comment type="similarity">
    <text evidence="12">Belongs to the G-protein coupled receptor 1 family.</text>
</comment>
<keyword evidence="3" id="KW-0716">Sensory transduction</keyword>
<keyword evidence="7" id="KW-0157">Chromophore</keyword>
<feature type="compositionally biased region" description="Polar residues" evidence="13">
    <location>
        <begin position="289"/>
        <end position="307"/>
    </location>
</feature>
<keyword evidence="4 12" id="KW-0812">Transmembrane</keyword>
<evidence type="ECO:0000256" key="7">
    <source>
        <dbReference type="ARBA" id="ARBA00022991"/>
    </source>
</evidence>
<evidence type="ECO:0000259" key="15">
    <source>
        <dbReference type="PROSITE" id="PS50262"/>
    </source>
</evidence>
<reference evidence="16" key="1">
    <citation type="thesis" date="2021" institute="BYU ScholarsArchive" country="Provo, UT, USA">
        <title>Applications of and Algorithms for Genome Assembly and Genomic Analyses with an Emphasis on Marine Teleosts.</title>
        <authorList>
            <person name="Pickett B.D."/>
        </authorList>
    </citation>
    <scope>NUCLEOTIDE SEQUENCE</scope>
    <source>
        <strain evidence="16">HI-2016</strain>
    </source>
</reference>
<dbReference type="InterPro" id="IPR050125">
    <property type="entry name" value="GPCR_opsins"/>
</dbReference>
<evidence type="ECO:0000256" key="6">
    <source>
        <dbReference type="ARBA" id="ARBA00022989"/>
    </source>
</evidence>
<feature type="compositionally biased region" description="Basic and acidic residues" evidence="13">
    <location>
        <begin position="278"/>
        <end position="288"/>
    </location>
</feature>
<feature type="domain" description="G-protein coupled receptors family 1 profile" evidence="15">
    <location>
        <begin position="58"/>
        <end position="220"/>
    </location>
</feature>
<feature type="transmembrane region" description="Helical" evidence="14">
    <location>
        <begin position="50"/>
        <end position="68"/>
    </location>
</feature>
<dbReference type="PANTHER" id="PTHR24240">
    <property type="entry name" value="OPSIN"/>
    <property type="match status" value="1"/>
</dbReference>
<comment type="subcellular location">
    <subcellularLocation>
        <location evidence="1">Membrane</location>
        <topology evidence="1">Multi-pass membrane protein</topology>
    </subcellularLocation>
</comment>
<feature type="transmembrane region" description="Helical" evidence="14">
    <location>
        <begin position="168"/>
        <end position="195"/>
    </location>
</feature>
<dbReference type="InterPro" id="IPR017452">
    <property type="entry name" value="GPCR_Rhodpsn_7TM"/>
</dbReference>
<keyword evidence="8 12" id="KW-0297">G-protein coupled receptor</keyword>
<keyword evidence="5" id="KW-0681">Retinal protein</keyword>
<feature type="region of interest" description="Disordered" evidence="13">
    <location>
        <begin position="272"/>
        <end position="330"/>
    </location>
</feature>
<evidence type="ECO:0000256" key="1">
    <source>
        <dbReference type="ARBA" id="ARBA00004141"/>
    </source>
</evidence>
<dbReference type="EMBL" id="JAFBMS010001318">
    <property type="protein sequence ID" value="KAG9329282.1"/>
    <property type="molecule type" value="Genomic_DNA"/>
</dbReference>
<evidence type="ECO:0000256" key="3">
    <source>
        <dbReference type="ARBA" id="ARBA00022606"/>
    </source>
</evidence>
<comment type="caution">
    <text evidence="16">The sequence shown here is derived from an EMBL/GenBank/DDBJ whole genome shotgun (WGS) entry which is preliminary data.</text>
</comment>
<dbReference type="PROSITE" id="PS00237">
    <property type="entry name" value="G_PROTEIN_RECEP_F1_1"/>
    <property type="match status" value="1"/>
</dbReference>
<evidence type="ECO:0000313" key="17">
    <source>
        <dbReference type="Proteomes" id="UP000824540"/>
    </source>
</evidence>
<dbReference type="GO" id="GO:0009881">
    <property type="term" value="F:photoreceptor activity"/>
    <property type="evidence" value="ECO:0007669"/>
    <property type="project" value="UniProtKB-KW"/>
</dbReference>
<dbReference type="GO" id="GO:0007602">
    <property type="term" value="P:phototransduction"/>
    <property type="evidence" value="ECO:0007669"/>
    <property type="project" value="UniProtKB-KW"/>
</dbReference>
<feature type="transmembrane region" description="Helical" evidence="14">
    <location>
        <begin position="201"/>
        <end position="222"/>
    </location>
</feature>
<evidence type="ECO:0000256" key="9">
    <source>
        <dbReference type="ARBA" id="ARBA00023136"/>
    </source>
</evidence>
<evidence type="ECO:0000256" key="10">
    <source>
        <dbReference type="ARBA" id="ARBA00023170"/>
    </source>
</evidence>
<sequence>MPGEASELQECVEFAKSLNSFYHRFDHYNFSQVPAIQSQKGHIYSLDSNLLILSVGIVALWSLAILAFERFFVICRPLKNVRLGGHHAALGILFVWTFSFIWTIPPVLGWNYHDHTYIITFFSTCFILPLGVIIGSYAKLMQKLRKVSNAHGRLGNTRKPDGEVARMVIVMIIAFMVGWTPYAAFSITVTAYPTIHMDPRLAAVPAFFSKTAAVYNPIIYVFMNKQMFKGNSAALESTLRQTSDRGATAESHMGEMSTIAARIPLSSCAEESPLSSCADERPAQDTREYSLTTTLSVPENKVRSVSRQTEKLQDPRLSSERARAGHLHPASQRAAINPVMGQSGERSLEESNFWKNKEEMVKEEAARLILPIVNELWDRSIVTGKPIRTVVFECLLECHLQLTHGWRKEMIDRVKTLSQLSGIRVEDLLQCVLSNEELPEFALCDYVNSAMAAVEKSALEISDLVMEEIQEEEKGKATAVDMEGATEKPKRAESTSFWKKRFGRKKNKSSIVDQAVGTAEEGNVEAKEKKVHAPKVWKKIKNFLTPSRGFGYARL</sequence>
<dbReference type="PRINTS" id="PR00237">
    <property type="entry name" value="GPCRRHODOPSN"/>
</dbReference>
<feature type="transmembrane region" description="Helical" evidence="14">
    <location>
        <begin position="88"/>
        <end position="105"/>
    </location>
</feature>
<name>A0A8T2MV45_9TELE</name>
<keyword evidence="17" id="KW-1185">Reference proteome</keyword>
<evidence type="ECO:0000256" key="14">
    <source>
        <dbReference type="SAM" id="Phobius"/>
    </source>
</evidence>
<evidence type="ECO:0000256" key="12">
    <source>
        <dbReference type="RuleBase" id="RU000688"/>
    </source>
</evidence>
<keyword evidence="2" id="KW-0600">Photoreceptor protein</keyword>
<organism evidence="16 17">
    <name type="scientific">Albula glossodonta</name>
    <name type="common">roundjaw bonefish</name>
    <dbReference type="NCBI Taxonomy" id="121402"/>
    <lineage>
        <taxon>Eukaryota</taxon>
        <taxon>Metazoa</taxon>
        <taxon>Chordata</taxon>
        <taxon>Craniata</taxon>
        <taxon>Vertebrata</taxon>
        <taxon>Euteleostomi</taxon>
        <taxon>Actinopterygii</taxon>
        <taxon>Neopterygii</taxon>
        <taxon>Teleostei</taxon>
        <taxon>Albuliformes</taxon>
        <taxon>Albulidae</taxon>
        <taxon>Albula</taxon>
    </lineage>
</organism>
<gene>
    <name evidence="16" type="ORF">JZ751_006232</name>
</gene>
<proteinExistence type="inferred from homology"/>
<feature type="compositionally biased region" description="Basic and acidic residues" evidence="13">
    <location>
        <begin position="308"/>
        <end position="323"/>
    </location>
</feature>
<keyword evidence="6 14" id="KW-1133">Transmembrane helix</keyword>
<protein>
    <recommendedName>
        <fullName evidence="15">G-protein coupled receptors family 1 profile domain-containing protein</fullName>
    </recommendedName>
</protein>
<dbReference type="InterPro" id="IPR027430">
    <property type="entry name" value="Retinal_BS"/>
</dbReference>
<dbReference type="PROSITE" id="PS00238">
    <property type="entry name" value="OPSIN"/>
    <property type="match status" value="1"/>
</dbReference>
<feature type="transmembrane region" description="Helical" evidence="14">
    <location>
        <begin position="117"/>
        <end position="138"/>
    </location>
</feature>
<evidence type="ECO:0000256" key="8">
    <source>
        <dbReference type="ARBA" id="ARBA00023040"/>
    </source>
</evidence>
<dbReference type="Proteomes" id="UP000824540">
    <property type="component" value="Unassembled WGS sequence"/>
</dbReference>
<evidence type="ECO:0000256" key="4">
    <source>
        <dbReference type="ARBA" id="ARBA00022692"/>
    </source>
</evidence>
<evidence type="ECO:0000256" key="13">
    <source>
        <dbReference type="SAM" id="MobiDB-lite"/>
    </source>
</evidence>
<dbReference type="GO" id="GO:0004930">
    <property type="term" value="F:G protein-coupled receptor activity"/>
    <property type="evidence" value="ECO:0007669"/>
    <property type="project" value="UniProtKB-KW"/>
</dbReference>
<dbReference type="Gene3D" id="1.20.1070.10">
    <property type="entry name" value="Rhodopsin 7-helix transmembrane proteins"/>
    <property type="match status" value="1"/>
</dbReference>
<dbReference type="SUPFAM" id="SSF81321">
    <property type="entry name" value="Family A G protein-coupled receptor-like"/>
    <property type="match status" value="1"/>
</dbReference>
<keyword evidence="10 12" id="KW-0675">Receptor</keyword>
<evidence type="ECO:0000313" key="16">
    <source>
        <dbReference type="EMBL" id="KAG9329282.1"/>
    </source>
</evidence>
<evidence type="ECO:0000256" key="11">
    <source>
        <dbReference type="ARBA" id="ARBA00023224"/>
    </source>
</evidence>
<dbReference type="PROSITE" id="PS50262">
    <property type="entry name" value="G_PROTEIN_RECEP_F1_2"/>
    <property type="match status" value="1"/>
</dbReference>